<accession>A0A1U7DE03</accession>
<name>A0A1U7DE03_9RHOB</name>
<keyword evidence="1" id="KW-1133">Transmembrane helix</keyword>
<evidence type="ECO:0000313" key="2">
    <source>
        <dbReference type="EMBL" id="APX26369.1"/>
    </source>
</evidence>
<reference evidence="2 3" key="1">
    <citation type="submission" date="2016-03" db="EMBL/GenBank/DDBJ databases">
        <title>Deep-sea bacteria in the southern Pacific.</title>
        <authorList>
            <person name="Tang K."/>
        </authorList>
    </citation>
    <scope>NUCLEOTIDE SEQUENCE [LARGE SCALE GENOMIC DNA]</scope>
    <source>
        <strain evidence="2 3">JLT2016</strain>
        <plasmid evidence="3">Plasmid ptpro6</plasmid>
    </source>
</reference>
<evidence type="ECO:0000313" key="3">
    <source>
        <dbReference type="Proteomes" id="UP000186559"/>
    </source>
</evidence>
<keyword evidence="2" id="KW-0614">Plasmid</keyword>
<gene>
    <name evidence="2" type="ORF">Ga0080559_TMP5269</name>
</gene>
<dbReference type="GO" id="GO:0004713">
    <property type="term" value="F:protein tyrosine kinase activity"/>
    <property type="evidence" value="ECO:0007669"/>
    <property type="project" value="TreeGrafter"/>
</dbReference>
<dbReference type="EMBL" id="CP014802">
    <property type="protein sequence ID" value="APX26369.1"/>
    <property type="molecule type" value="Genomic_DNA"/>
</dbReference>
<dbReference type="KEGG" id="tpro:Ga0080559_TMP5269"/>
<keyword evidence="1" id="KW-0472">Membrane</keyword>
<evidence type="ECO:0000256" key="1">
    <source>
        <dbReference type="SAM" id="Phobius"/>
    </source>
</evidence>
<keyword evidence="3" id="KW-1185">Reference proteome</keyword>
<dbReference type="PANTHER" id="PTHR32309">
    <property type="entry name" value="TYROSINE-PROTEIN KINASE"/>
    <property type="match status" value="1"/>
</dbReference>
<keyword evidence="1" id="KW-0812">Transmembrane</keyword>
<organism evidence="2 3">
    <name type="scientific">Salipiger profundus</name>
    <dbReference type="NCBI Taxonomy" id="1229727"/>
    <lineage>
        <taxon>Bacteria</taxon>
        <taxon>Pseudomonadati</taxon>
        <taxon>Pseudomonadota</taxon>
        <taxon>Alphaproteobacteria</taxon>
        <taxon>Rhodobacterales</taxon>
        <taxon>Roseobacteraceae</taxon>
        <taxon>Salipiger</taxon>
    </lineage>
</organism>
<geneLocation type="plasmid" evidence="3">
    <name>ptpro6</name>
</geneLocation>
<dbReference type="GO" id="GO:0005886">
    <property type="term" value="C:plasma membrane"/>
    <property type="evidence" value="ECO:0007669"/>
    <property type="project" value="TreeGrafter"/>
</dbReference>
<protein>
    <submittedName>
        <fullName evidence="2">Capsular polysaccharide transport system permease protein</fullName>
    </submittedName>
</protein>
<dbReference type="PANTHER" id="PTHR32309:SF13">
    <property type="entry name" value="FERRIC ENTEROBACTIN TRANSPORT PROTEIN FEPE"/>
    <property type="match status" value="1"/>
</dbReference>
<feature type="transmembrane region" description="Helical" evidence="1">
    <location>
        <begin position="333"/>
        <end position="356"/>
    </location>
</feature>
<dbReference type="Proteomes" id="UP000186559">
    <property type="component" value="Plasmid pTPRO6"/>
</dbReference>
<sequence length="360" mass="39872">MLLSFLLIVVAPLAATMWYLNTMALDQYASRTGFSVRKEEMGSAVEFLGGISDLSGSSSSDTDILYEFIQSQQMVRAVNDQLDLVSIYQREGDPVFTLQASPSIEDLVAYWNRMVQVSYDSASKLLEVQVRAFTAEDAHAISVAIFDASSNMINQLSAIAREDATAYAREELDSAIAQLKEARRAMTSFRSRTQIVDPQADVQGRMGLVNTLQGQLAEALIELDLLRQGATSEDDPRVVQARKRVEVIRDRIADERARFGEGGGGTSELEDYSRLVSEFEDLAVDVKFAEESYVSARGAYDASVAEAQRKSRYLASYVEPTMPETPEYPERGVLSLLVGLGLFLTWAVGAMVFYALRDRK</sequence>
<proteinExistence type="predicted"/>
<dbReference type="InterPro" id="IPR050445">
    <property type="entry name" value="Bact_polysacc_biosynth/exp"/>
</dbReference>
<dbReference type="AlphaFoldDB" id="A0A1U7DE03"/>